<gene>
    <name evidence="2" type="ORF">QE152_g17080</name>
</gene>
<dbReference type="AlphaFoldDB" id="A0AAW1L529"/>
<name>A0AAW1L529_POPJA</name>
<dbReference type="Proteomes" id="UP001458880">
    <property type="component" value="Unassembled WGS sequence"/>
</dbReference>
<evidence type="ECO:0000256" key="1">
    <source>
        <dbReference type="SAM" id="MobiDB-lite"/>
    </source>
</evidence>
<accession>A0AAW1L529</accession>
<reference evidence="2 3" key="1">
    <citation type="journal article" date="2024" name="BMC Genomics">
        <title>De novo assembly and annotation of Popillia japonica's genome with initial clues to its potential as an invasive pest.</title>
        <authorList>
            <person name="Cucini C."/>
            <person name="Boschi S."/>
            <person name="Funari R."/>
            <person name="Cardaioli E."/>
            <person name="Iannotti N."/>
            <person name="Marturano G."/>
            <person name="Paoli F."/>
            <person name="Bruttini M."/>
            <person name="Carapelli A."/>
            <person name="Frati F."/>
            <person name="Nardi F."/>
        </authorList>
    </citation>
    <scope>NUCLEOTIDE SEQUENCE [LARGE SCALE GENOMIC DNA]</scope>
    <source>
        <strain evidence="2">DMR45628</strain>
    </source>
</reference>
<keyword evidence="3" id="KW-1185">Reference proteome</keyword>
<comment type="caution">
    <text evidence="2">The sequence shown here is derived from an EMBL/GenBank/DDBJ whole genome shotgun (WGS) entry which is preliminary data.</text>
</comment>
<feature type="region of interest" description="Disordered" evidence="1">
    <location>
        <begin position="1"/>
        <end position="20"/>
    </location>
</feature>
<dbReference type="EMBL" id="JASPKY010000168">
    <property type="protein sequence ID" value="KAK9728644.1"/>
    <property type="molecule type" value="Genomic_DNA"/>
</dbReference>
<protein>
    <submittedName>
        <fullName evidence="2">Uncharacterized protein</fullName>
    </submittedName>
</protein>
<sequence>MDSPIQLNEHPSYADSPIRLNEHPSYADSPIRLNEHPSYADSPIRLNEHLALYAQLVQLNTTVLITPIINKIVQPVFAVFAFFYAVSNNAVVSKMATGNASK</sequence>
<evidence type="ECO:0000313" key="3">
    <source>
        <dbReference type="Proteomes" id="UP001458880"/>
    </source>
</evidence>
<proteinExistence type="predicted"/>
<organism evidence="2 3">
    <name type="scientific">Popillia japonica</name>
    <name type="common">Japanese beetle</name>
    <dbReference type="NCBI Taxonomy" id="7064"/>
    <lineage>
        <taxon>Eukaryota</taxon>
        <taxon>Metazoa</taxon>
        <taxon>Ecdysozoa</taxon>
        <taxon>Arthropoda</taxon>
        <taxon>Hexapoda</taxon>
        <taxon>Insecta</taxon>
        <taxon>Pterygota</taxon>
        <taxon>Neoptera</taxon>
        <taxon>Endopterygota</taxon>
        <taxon>Coleoptera</taxon>
        <taxon>Polyphaga</taxon>
        <taxon>Scarabaeiformia</taxon>
        <taxon>Scarabaeidae</taxon>
        <taxon>Rutelinae</taxon>
        <taxon>Popillia</taxon>
    </lineage>
</organism>
<evidence type="ECO:0000313" key="2">
    <source>
        <dbReference type="EMBL" id="KAK9728644.1"/>
    </source>
</evidence>